<protein>
    <recommendedName>
        <fullName evidence="3">histidine kinase</fullName>
        <ecNumber evidence="3">2.7.13.3</ecNumber>
    </recommendedName>
</protein>
<evidence type="ECO:0000256" key="9">
    <source>
        <dbReference type="ARBA" id="ARBA00022777"/>
    </source>
</evidence>
<keyword evidence="4" id="KW-1003">Cell membrane</keyword>
<keyword evidence="12" id="KW-0902">Two-component regulatory system</keyword>
<evidence type="ECO:0000256" key="11">
    <source>
        <dbReference type="ARBA" id="ARBA00022989"/>
    </source>
</evidence>
<keyword evidence="13 15" id="KW-0472">Membrane</keyword>
<comment type="caution">
    <text evidence="18">The sequence shown here is derived from an EMBL/GenBank/DDBJ whole genome shotgun (WGS) entry which is preliminary data.</text>
</comment>
<keyword evidence="19" id="KW-1185">Reference proteome</keyword>
<dbReference type="InterPro" id="IPR003661">
    <property type="entry name" value="HisK_dim/P_dom"/>
</dbReference>
<feature type="domain" description="Histidine kinase" evidence="16">
    <location>
        <begin position="258"/>
        <end position="477"/>
    </location>
</feature>
<dbReference type="Gene3D" id="6.10.340.10">
    <property type="match status" value="1"/>
</dbReference>
<evidence type="ECO:0000256" key="13">
    <source>
        <dbReference type="ARBA" id="ARBA00023136"/>
    </source>
</evidence>
<evidence type="ECO:0000259" key="17">
    <source>
        <dbReference type="PROSITE" id="PS50885"/>
    </source>
</evidence>
<dbReference type="PROSITE" id="PS50885">
    <property type="entry name" value="HAMP"/>
    <property type="match status" value="1"/>
</dbReference>
<feature type="domain" description="HAMP" evidence="17">
    <location>
        <begin position="191"/>
        <end position="243"/>
    </location>
</feature>
<keyword evidence="10" id="KW-0067">ATP-binding</keyword>
<name>A0ABT1S977_9FIRM</name>
<evidence type="ECO:0000256" key="3">
    <source>
        <dbReference type="ARBA" id="ARBA00012438"/>
    </source>
</evidence>
<feature type="transmembrane region" description="Helical" evidence="15">
    <location>
        <begin position="167"/>
        <end position="190"/>
    </location>
</feature>
<dbReference type="Proteomes" id="UP001524478">
    <property type="component" value="Unassembled WGS sequence"/>
</dbReference>
<accession>A0ABT1S977</accession>
<evidence type="ECO:0000256" key="1">
    <source>
        <dbReference type="ARBA" id="ARBA00000085"/>
    </source>
</evidence>
<evidence type="ECO:0000256" key="5">
    <source>
        <dbReference type="ARBA" id="ARBA00022553"/>
    </source>
</evidence>
<dbReference type="InterPro" id="IPR005467">
    <property type="entry name" value="His_kinase_dom"/>
</dbReference>
<evidence type="ECO:0000256" key="14">
    <source>
        <dbReference type="SAM" id="Coils"/>
    </source>
</evidence>
<evidence type="ECO:0000256" key="15">
    <source>
        <dbReference type="SAM" id="Phobius"/>
    </source>
</evidence>
<dbReference type="InterPro" id="IPR004358">
    <property type="entry name" value="Sig_transdc_His_kin-like_C"/>
</dbReference>
<dbReference type="SUPFAM" id="SSF158472">
    <property type="entry name" value="HAMP domain-like"/>
    <property type="match status" value="1"/>
</dbReference>
<dbReference type="InterPro" id="IPR050398">
    <property type="entry name" value="HssS/ArlS-like"/>
</dbReference>
<keyword evidence="14" id="KW-0175">Coiled coil</keyword>
<dbReference type="Pfam" id="PF00512">
    <property type="entry name" value="HisKA"/>
    <property type="match status" value="1"/>
</dbReference>
<evidence type="ECO:0000256" key="2">
    <source>
        <dbReference type="ARBA" id="ARBA00004651"/>
    </source>
</evidence>
<keyword evidence="6" id="KW-0808">Transferase</keyword>
<evidence type="ECO:0000256" key="8">
    <source>
        <dbReference type="ARBA" id="ARBA00022741"/>
    </source>
</evidence>
<evidence type="ECO:0000313" key="18">
    <source>
        <dbReference type="EMBL" id="MCQ4923030.1"/>
    </source>
</evidence>
<feature type="coiled-coil region" evidence="14">
    <location>
        <begin position="231"/>
        <end position="258"/>
    </location>
</feature>
<dbReference type="EC" id="2.7.13.3" evidence="3"/>
<dbReference type="Pfam" id="PF02518">
    <property type="entry name" value="HATPase_c"/>
    <property type="match status" value="1"/>
</dbReference>
<dbReference type="CDD" id="cd00075">
    <property type="entry name" value="HATPase"/>
    <property type="match status" value="1"/>
</dbReference>
<dbReference type="CDD" id="cd06225">
    <property type="entry name" value="HAMP"/>
    <property type="match status" value="1"/>
</dbReference>
<dbReference type="SMART" id="SM00387">
    <property type="entry name" value="HATPase_c"/>
    <property type="match status" value="1"/>
</dbReference>
<keyword evidence="7 15" id="KW-0812">Transmembrane</keyword>
<evidence type="ECO:0000256" key="12">
    <source>
        <dbReference type="ARBA" id="ARBA00023012"/>
    </source>
</evidence>
<dbReference type="SUPFAM" id="SSF47384">
    <property type="entry name" value="Homodimeric domain of signal transducing histidine kinase"/>
    <property type="match status" value="1"/>
</dbReference>
<evidence type="ECO:0000256" key="4">
    <source>
        <dbReference type="ARBA" id="ARBA00022475"/>
    </source>
</evidence>
<dbReference type="Gene3D" id="3.30.565.10">
    <property type="entry name" value="Histidine kinase-like ATPase, C-terminal domain"/>
    <property type="match status" value="1"/>
</dbReference>
<keyword evidence="8" id="KW-0547">Nucleotide-binding</keyword>
<dbReference type="PANTHER" id="PTHR45528:SF1">
    <property type="entry name" value="SENSOR HISTIDINE KINASE CPXA"/>
    <property type="match status" value="1"/>
</dbReference>
<dbReference type="InterPro" id="IPR003660">
    <property type="entry name" value="HAMP_dom"/>
</dbReference>
<dbReference type="PRINTS" id="PR00344">
    <property type="entry name" value="BCTRLSENSOR"/>
</dbReference>
<dbReference type="SMART" id="SM00304">
    <property type="entry name" value="HAMP"/>
    <property type="match status" value="1"/>
</dbReference>
<dbReference type="CDD" id="cd00082">
    <property type="entry name" value="HisKA"/>
    <property type="match status" value="1"/>
</dbReference>
<comment type="subcellular location">
    <subcellularLocation>
        <location evidence="2">Cell membrane</location>
        <topology evidence="2">Multi-pass membrane protein</topology>
    </subcellularLocation>
</comment>
<dbReference type="Pfam" id="PF00672">
    <property type="entry name" value="HAMP"/>
    <property type="match status" value="1"/>
</dbReference>
<reference evidence="18 19" key="1">
    <citation type="submission" date="2022-06" db="EMBL/GenBank/DDBJ databases">
        <title>Isolation of gut microbiota from human fecal samples.</title>
        <authorList>
            <person name="Pamer E.G."/>
            <person name="Barat B."/>
            <person name="Waligurski E."/>
            <person name="Medina S."/>
            <person name="Paddock L."/>
            <person name="Mostad J."/>
        </authorList>
    </citation>
    <scope>NUCLEOTIDE SEQUENCE [LARGE SCALE GENOMIC DNA]</scope>
    <source>
        <strain evidence="18 19">DFI.7.95</strain>
    </source>
</reference>
<gene>
    <name evidence="18" type="ORF">NE686_08050</name>
</gene>
<dbReference type="SMART" id="SM00388">
    <property type="entry name" value="HisKA"/>
    <property type="match status" value="1"/>
</dbReference>
<dbReference type="SUPFAM" id="SSF55874">
    <property type="entry name" value="ATPase domain of HSP90 chaperone/DNA topoisomerase II/histidine kinase"/>
    <property type="match status" value="1"/>
</dbReference>
<evidence type="ECO:0000256" key="10">
    <source>
        <dbReference type="ARBA" id="ARBA00022840"/>
    </source>
</evidence>
<dbReference type="InterPro" id="IPR036097">
    <property type="entry name" value="HisK_dim/P_sf"/>
</dbReference>
<dbReference type="EMBL" id="JANGAC010000005">
    <property type="protein sequence ID" value="MCQ4923030.1"/>
    <property type="molecule type" value="Genomic_DNA"/>
</dbReference>
<comment type="catalytic activity">
    <reaction evidence="1">
        <text>ATP + protein L-histidine = ADP + protein N-phospho-L-histidine.</text>
        <dbReference type="EC" id="2.7.13.3"/>
    </reaction>
</comment>
<feature type="transmembrane region" description="Helical" evidence="15">
    <location>
        <begin position="7"/>
        <end position="29"/>
    </location>
</feature>
<evidence type="ECO:0000256" key="7">
    <source>
        <dbReference type="ARBA" id="ARBA00022692"/>
    </source>
</evidence>
<dbReference type="InterPro" id="IPR036890">
    <property type="entry name" value="HATPase_C_sf"/>
</dbReference>
<proteinExistence type="predicted"/>
<keyword evidence="9 18" id="KW-0418">Kinase</keyword>
<organism evidence="18 19">
    <name type="scientific">Tissierella carlieri</name>
    <dbReference type="NCBI Taxonomy" id="689904"/>
    <lineage>
        <taxon>Bacteria</taxon>
        <taxon>Bacillati</taxon>
        <taxon>Bacillota</taxon>
        <taxon>Tissierellia</taxon>
        <taxon>Tissierellales</taxon>
        <taxon>Tissierellaceae</taxon>
        <taxon>Tissierella</taxon>
    </lineage>
</organism>
<dbReference type="RefSeq" id="WP_256311094.1">
    <property type="nucleotide sequence ID" value="NZ_JANGAC010000005.1"/>
</dbReference>
<dbReference type="GO" id="GO:0016301">
    <property type="term" value="F:kinase activity"/>
    <property type="evidence" value="ECO:0007669"/>
    <property type="project" value="UniProtKB-KW"/>
</dbReference>
<sequence>MSIRKKIVISNLLTFLLPVVIGILSLYIASNAVEERFVYEDHFEIIQRIEQNILEEDFEKVIENVKEIEAGGYSVKLILDNDTSYESENYNEYSDKVIGEYFNNANKSEYTIINESGEASCIKLFGNDSSSNDNINYLYMVSTQTRVTLEEQNETIAKDKQFIMKTILFVLVAIVSAVILTTSVMTFIILRSILRPLNALREGTNQIKEGNLHFEIDYLNDDEFGDVCKDFDDMREKLLNSKEEKERYENNRKELIAGITHDLNTPLTSIKGFTSGLLEGIIDTKEKQIRYLENINQTADQMSKMINELFLYSTLDMNGVSFNFISTDLVDFFEGCISEIRSEFSKDNIYIHFITELEMAEVQIDWMHFKRVVLNILKNSAKYKKDGIGNIYITLSEYGELYNISFADDGMGITNDEITNIFDPFYRADKSRSQQTGGAGLGLAIVKNIVNAHNGSIRVNEKYNDGLELIISLPKAGLKVIEEGN</sequence>
<dbReference type="Gene3D" id="1.10.287.130">
    <property type="match status" value="1"/>
</dbReference>
<dbReference type="PANTHER" id="PTHR45528">
    <property type="entry name" value="SENSOR HISTIDINE KINASE CPXA"/>
    <property type="match status" value="1"/>
</dbReference>
<dbReference type="InterPro" id="IPR003594">
    <property type="entry name" value="HATPase_dom"/>
</dbReference>
<keyword evidence="5" id="KW-0597">Phosphoprotein</keyword>
<evidence type="ECO:0000259" key="16">
    <source>
        <dbReference type="PROSITE" id="PS50109"/>
    </source>
</evidence>
<evidence type="ECO:0000256" key="6">
    <source>
        <dbReference type="ARBA" id="ARBA00022679"/>
    </source>
</evidence>
<evidence type="ECO:0000313" key="19">
    <source>
        <dbReference type="Proteomes" id="UP001524478"/>
    </source>
</evidence>
<keyword evidence="11 15" id="KW-1133">Transmembrane helix</keyword>
<dbReference type="PROSITE" id="PS50109">
    <property type="entry name" value="HIS_KIN"/>
    <property type="match status" value="1"/>
</dbReference>